<evidence type="ECO:0000259" key="7">
    <source>
        <dbReference type="Pfam" id="PF08546"/>
    </source>
</evidence>
<accession>A0A4R6C6T4</accession>
<dbReference type="Proteomes" id="UP000294865">
    <property type="component" value="Unassembled WGS sequence"/>
</dbReference>
<dbReference type="AlphaFoldDB" id="A0A4R6C6T4"/>
<dbReference type="PANTHER" id="PTHR21708">
    <property type="entry name" value="PROBABLE 2-DEHYDROPANTOATE 2-REDUCTASE"/>
    <property type="match status" value="1"/>
</dbReference>
<reference evidence="8 9" key="1">
    <citation type="submission" date="2019-01" db="EMBL/GenBank/DDBJ databases">
        <title>Draft genome sequences of Macrococcus caseolyticus, Macrococcus canis, Macrococcus bohemicus and Macrococcus goetzii.</title>
        <authorList>
            <person name="Mazhar S."/>
            <person name="Altermann E."/>
            <person name="Hill C."/>
            <person name="Mcauliffe O."/>
        </authorList>
    </citation>
    <scope>NUCLEOTIDE SEQUENCE [LARGE SCALE GENOMIC DNA]</scope>
    <source>
        <strain evidence="8 9">DPC7162</strain>
    </source>
</reference>
<evidence type="ECO:0000256" key="3">
    <source>
        <dbReference type="ARBA" id="ARBA00023002"/>
    </source>
</evidence>
<dbReference type="InterPro" id="IPR013328">
    <property type="entry name" value="6PGD_dom2"/>
</dbReference>
<keyword evidence="3 5" id="KW-0560">Oxidoreductase</keyword>
<evidence type="ECO:0000256" key="2">
    <source>
        <dbReference type="ARBA" id="ARBA00022857"/>
    </source>
</evidence>
<sequence>MINRYNCIYQSLSFKEFIMKRHAIIGAGAVGSILYHLLSSNQELEIDVFAKEEKMITIEYKGQLIEQSKETKVFPSTEKYDCIYICVKATALSNLLLSIKSMCHADTIIILCQNGISQSELIQHPHTYHAVVYISGQKNGDRVIYFQDNTLILPDEPRLQPLKLITDQSQLNIVLDPNHTKKQWIKLLVNLGINSITALTKNTAQVLEVQDIYTLTEQLLEEGVTIASHHGIDLPEDIIASIMSIYSAYDASMGTSMYYDVINGQTTEYEYIQGYLNELSTKYQLHTPLLNIITLLLKGYQYKK</sequence>
<organism evidence="8 9">
    <name type="scientific">Macrococcoides canis</name>
    <dbReference type="NCBI Taxonomy" id="1855823"/>
    <lineage>
        <taxon>Bacteria</taxon>
        <taxon>Bacillati</taxon>
        <taxon>Bacillota</taxon>
        <taxon>Bacilli</taxon>
        <taxon>Bacillales</taxon>
        <taxon>Staphylococcaceae</taxon>
        <taxon>Macrococcoides</taxon>
    </lineage>
</organism>
<evidence type="ECO:0000313" key="8">
    <source>
        <dbReference type="EMBL" id="TDM18156.1"/>
    </source>
</evidence>
<evidence type="ECO:0000256" key="5">
    <source>
        <dbReference type="RuleBase" id="RU362068"/>
    </source>
</evidence>
<dbReference type="SUPFAM" id="SSF48179">
    <property type="entry name" value="6-phosphogluconate dehydrogenase C-terminal domain-like"/>
    <property type="match status" value="1"/>
</dbReference>
<comment type="catalytic activity">
    <reaction evidence="4">
        <text>6-phospho-D-gluconate + NADP(+) = D-ribulose 5-phosphate + CO2 + NADPH</text>
        <dbReference type="Rhea" id="RHEA:10116"/>
        <dbReference type="ChEBI" id="CHEBI:16526"/>
        <dbReference type="ChEBI" id="CHEBI:57783"/>
        <dbReference type="ChEBI" id="CHEBI:58121"/>
        <dbReference type="ChEBI" id="CHEBI:58349"/>
        <dbReference type="ChEBI" id="CHEBI:58759"/>
        <dbReference type="EC" id="1.1.1.44"/>
    </reaction>
</comment>
<feature type="domain" description="Ketopantoate reductase N-terminal" evidence="6">
    <location>
        <begin position="23"/>
        <end position="149"/>
    </location>
</feature>
<comment type="function">
    <text evidence="5">Catalyzes the NADPH-dependent reduction of ketopantoate into pantoic acid.</text>
</comment>
<comment type="pathway">
    <text evidence="5">Cofactor biosynthesis; (R)-pantothenate biosynthesis; (R)-pantoate from 3-methyl-2-oxobutanoate: step 2/2.</text>
</comment>
<dbReference type="UniPathway" id="UPA00028">
    <property type="reaction ID" value="UER00004"/>
</dbReference>
<dbReference type="NCBIfam" id="TIGR00745">
    <property type="entry name" value="apbA_panE"/>
    <property type="match status" value="1"/>
</dbReference>
<comment type="similarity">
    <text evidence="1 5">Belongs to the ketopantoate reductase family.</text>
</comment>
<evidence type="ECO:0000313" key="9">
    <source>
        <dbReference type="Proteomes" id="UP000294865"/>
    </source>
</evidence>
<dbReference type="SUPFAM" id="SSF51735">
    <property type="entry name" value="NAD(P)-binding Rossmann-fold domains"/>
    <property type="match status" value="1"/>
</dbReference>
<dbReference type="InterPro" id="IPR051402">
    <property type="entry name" value="KPR-Related"/>
</dbReference>
<proteinExistence type="inferred from homology"/>
<dbReference type="PANTHER" id="PTHR21708:SF26">
    <property type="entry name" value="2-DEHYDROPANTOATE 2-REDUCTASE"/>
    <property type="match status" value="1"/>
</dbReference>
<dbReference type="GO" id="GO:0005737">
    <property type="term" value="C:cytoplasm"/>
    <property type="evidence" value="ECO:0007669"/>
    <property type="project" value="TreeGrafter"/>
</dbReference>
<dbReference type="EC" id="1.1.1.169" evidence="5"/>
<keyword evidence="2 5" id="KW-0521">NADP</keyword>
<dbReference type="InterPro" id="IPR013332">
    <property type="entry name" value="KPR_N"/>
</dbReference>
<dbReference type="Gene3D" id="1.10.1040.10">
    <property type="entry name" value="N-(1-d-carboxylethyl)-l-norvaline Dehydrogenase, domain 2"/>
    <property type="match status" value="1"/>
</dbReference>
<dbReference type="Pfam" id="PF02558">
    <property type="entry name" value="ApbA"/>
    <property type="match status" value="1"/>
</dbReference>
<protein>
    <recommendedName>
        <fullName evidence="5">2-dehydropantoate 2-reductase</fullName>
        <ecNumber evidence="5">1.1.1.169</ecNumber>
    </recommendedName>
    <alternativeName>
        <fullName evidence="5">Ketopantoate reductase</fullName>
    </alternativeName>
</protein>
<gene>
    <name evidence="8" type="ORF">ETI04_01300</name>
</gene>
<dbReference type="Pfam" id="PF08546">
    <property type="entry name" value="ApbA_C"/>
    <property type="match status" value="1"/>
</dbReference>
<name>A0A4R6C6T4_9STAP</name>
<feature type="domain" description="Ketopantoate reductase C-terminal" evidence="7">
    <location>
        <begin position="178"/>
        <end position="301"/>
    </location>
</feature>
<dbReference type="InterPro" id="IPR013752">
    <property type="entry name" value="KPA_reductase"/>
</dbReference>
<evidence type="ECO:0000259" key="6">
    <source>
        <dbReference type="Pfam" id="PF02558"/>
    </source>
</evidence>
<dbReference type="EMBL" id="SDQG01000001">
    <property type="protein sequence ID" value="TDM18156.1"/>
    <property type="molecule type" value="Genomic_DNA"/>
</dbReference>
<dbReference type="InterPro" id="IPR036291">
    <property type="entry name" value="NAD(P)-bd_dom_sf"/>
</dbReference>
<dbReference type="Gene3D" id="3.40.50.720">
    <property type="entry name" value="NAD(P)-binding Rossmann-like Domain"/>
    <property type="match status" value="1"/>
</dbReference>
<dbReference type="InterPro" id="IPR008927">
    <property type="entry name" value="6-PGluconate_DH-like_C_sf"/>
</dbReference>
<comment type="catalytic activity">
    <reaction evidence="5">
        <text>(R)-pantoate + NADP(+) = 2-dehydropantoate + NADPH + H(+)</text>
        <dbReference type="Rhea" id="RHEA:16233"/>
        <dbReference type="ChEBI" id="CHEBI:11561"/>
        <dbReference type="ChEBI" id="CHEBI:15378"/>
        <dbReference type="ChEBI" id="CHEBI:15980"/>
        <dbReference type="ChEBI" id="CHEBI:57783"/>
        <dbReference type="ChEBI" id="CHEBI:58349"/>
        <dbReference type="EC" id="1.1.1.169"/>
    </reaction>
</comment>
<comment type="caution">
    <text evidence="8">The sequence shown here is derived from an EMBL/GenBank/DDBJ whole genome shotgun (WGS) entry which is preliminary data.</text>
</comment>
<evidence type="ECO:0000256" key="4">
    <source>
        <dbReference type="ARBA" id="ARBA00048640"/>
    </source>
</evidence>
<keyword evidence="5" id="KW-0566">Pantothenate biosynthesis</keyword>
<evidence type="ECO:0000256" key="1">
    <source>
        <dbReference type="ARBA" id="ARBA00007870"/>
    </source>
</evidence>
<dbReference type="InterPro" id="IPR003710">
    <property type="entry name" value="ApbA"/>
</dbReference>
<dbReference type="GO" id="GO:0004616">
    <property type="term" value="F:phosphogluconate dehydrogenase (decarboxylating) activity"/>
    <property type="evidence" value="ECO:0007669"/>
    <property type="project" value="UniProtKB-EC"/>
</dbReference>
<dbReference type="GO" id="GO:0008677">
    <property type="term" value="F:2-dehydropantoate 2-reductase activity"/>
    <property type="evidence" value="ECO:0007669"/>
    <property type="project" value="UniProtKB-EC"/>
</dbReference>
<dbReference type="GO" id="GO:0015940">
    <property type="term" value="P:pantothenate biosynthetic process"/>
    <property type="evidence" value="ECO:0007669"/>
    <property type="project" value="UniProtKB-UniPathway"/>
</dbReference>